<feature type="region of interest" description="Disordered" evidence="1">
    <location>
        <begin position="47"/>
        <end position="162"/>
    </location>
</feature>
<dbReference type="AlphaFoldDB" id="A0AA35WHK1"/>
<evidence type="ECO:0000313" key="3">
    <source>
        <dbReference type="Proteomes" id="UP001174909"/>
    </source>
</evidence>
<evidence type="ECO:0000256" key="1">
    <source>
        <dbReference type="SAM" id="MobiDB-lite"/>
    </source>
</evidence>
<sequence length="162" mass="17452">MWCKVASTARRFSSFYALRAVSCGGHCAHTATLELSRYWRRHISASMSGEEAESGDGKSQTPETPPGFLQVHGGTCKDTLSQRGGGLLQSRTRGQQRPKYIGDKRLYEESVGAQQKEKKEKGSGQTGSRNRTGWGEGEEGRGKEGAGGIEGRGGGNEGERKS</sequence>
<accession>A0AA35WHK1</accession>
<dbReference type="EMBL" id="CASHTH010001847">
    <property type="protein sequence ID" value="CAI8020784.1"/>
    <property type="molecule type" value="Genomic_DNA"/>
</dbReference>
<protein>
    <submittedName>
        <fullName evidence="2">Uncharacterized protein</fullName>
    </submittedName>
</protein>
<gene>
    <name evidence="2" type="ORF">GBAR_LOCUS12399</name>
</gene>
<name>A0AA35WHK1_GEOBA</name>
<dbReference type="Proteomes" id="UP001174909">
    <property type="component" value="Unassembled WGS sequence"/>
</dbReference>
<keyword evidence="3" id="KW-1185">Reference proteome</keyword>
<reference evidence="2" key="1">
    <citation type="submission" date="2023-03" db="EMBL/GenBank/DDBJ databases">
        <authorList>
            <person name="Steffen K."/>
            <person name="Cardenas P."/>
        </authorList>
    </citation>
    <scope>NUCLEOTIDE SEQUENCE</scope>
</reference>
<proteinExistence type="predicted"/>
<comment type="caution">
    <text evidence="2">The sequence shown here is derived from an EMBL/GenBank/DDBJ whole genome shotgun (WGS) entry which is preliminary data.</text>
</comment>
<evidence type="ECO:0000313" key="2">
    <source>
        <dbReference type="EMBL" id="CAI8020784.1"/>
    </source>
</evidence>
<feature type="compositionally biased region" description="Gly residues" evidence="1">
    <location>
        <begin position="145"/>
        <end position="156"/>
    </location>
</feature>
<organism evidence="2 3">
    <name type="scientific">Geodia barretti</name>
    <name type="common">Barrett's horny sponge</name>
    <dbReference type="NCBI Taxonomy" id="519541"/>
    <lineage>
        <taxon>Eukaryota</taxon>
        <taxon>Metazoa</taxon>
        <taxon>Porifera</taxon>
        <taxon>Demospongiae</taxon>
        <taxon>Heteroscleromorpha</taxon>
        <taxon>Tetractinellida</taxon>
        <taxon>Astrophorina</taxon>
        <taxon>Geodiidae</taxon>
        <taxon>Geodia</taxon>
    </lineage>
</organism>